<sequence length="59" mass="7009">MPCYIRHKTSACTHRPSACFNRLRNHNRSNVDYPFLFAFHDLVHPKVAVLDRKGWVNRD</sequence>
<accession>X0H5X4</accession>
<dbReference type="EMBL" id="KK033361">
    <property type="protein sequence ID" value="EXL67336.1"/>
    <property type="molecule type" value="Genomic_DNA"/>
</dbReference>
<gene>
    <name evidence="1" type="ORF">FOPG_16549</name>
</gene>
<proteinExistence type="predicted"/>
<protein>
    <submittedName>
        <fullName evidence="1">Uncharacterized protein</fullName>
    </submittedName>
</protein>
<evidence type="ECO:0000313" key="1">
    <source>
        <dbReference type="EMBL" id="EXL67336.1"/>
    </source>
</evidence>
<reference evidence="1" key="1">
    <citation type="submission" date="2011-11" db="EMBL/GenBank/DDBJ databases">
        <title>The Genome Sequence of Fusarium oxysporum PHW808.</title>
        <authorList>
            <consortium name="The Broad Institute Genome Sequencing Platform"/>
            <person name="Ma L.-J."/>
            <person name="Gale L.R."/>
            <person name="Schwartz D.C."/>
            <person name="Zhou S."/>
            <person name="Corby-Kistler H."/>
            <person name="Young S.K."/>
            <person name="Zeng Q."/>
            <person name="Gargeya S."/>
            <person name="Fitzgerald M."/>
            <person name="Haas B."/>
            <person name="Abouelleil A."/>
            <person name="Alvarado L."/>
            <person name="Arachchi H.M."/>
            <person name="Berlin A."/>
            <person name="Brown A."/>
            <person name="Chapman S.B."/>
            <person name="Chen Z."/>
            <person name="Dunbar C."/>
            <person name="Freedman E."/>
            <person name="Gearin G."/>
            <person name="Goldberg J."/>
            <person name="Griggs A."/>
            <person name="Gujja S."/>
            <person name="Heiman D."/>
            <person name="Howarth C."/>
            <person name="Larson L."/>
            <person name="Lui A."/>
            <person name="MacDonald P.J.P."/>
            <person name="Montmayeur A."/>
            <person name="Murphy C."/>
            <person name="Neiman D."/>
            <person name="Pearson M."/>
            <person name="Priest M."/>
            <person name="Roberts A."/>
            <person name="Saif S."/>
            <person name="Shea T."/>
            <person name="Shenoy N."/>
            <person name="Sisk P."/>
            <person name="Stolte C."/>
            <person name="Sykes S."/>
            <person name="Wortman J."/>
            <person name="Nusbaum C."/>
            <person name="Birren B."/>
        </authorList>
    </citation>
    <scope>NUCLEOTIDE SEQUENCE [LARGE SCALE GENOMIC DNA]</scope>
    <source>
        <strain evidence="1">54008</strain>
    </source>
</reference>
<dbReference type="AlphaFoldDB" id="X0H5X4"/>
<organism evidence="1">
    <name type="scientific">Fusarium oxysporum f. sp. conglutinans race 2 54008</name>
    <dbReference type="NCBI Taxonomy" id="1089457"/>
    <lineage>
        <taxon>Eukaryota</taxon>
        <taxon>Fungi</taxon>
        <taxon>Dikarya</taxon>
        <taxon>Ascomycota</taxon>
        <taxon>Pezizomycotina</taxon>
        <taxon>Sordariomycetes</taxon>
        <taxon>Hypocreomycetidae</taxon>
        <taxon>Hypocreales</taxon>
        <taxon>Nectriaceae</taxon>
        <taxon>Fusarium</taxon>
        <taxon>Fusarium oxysporum species complex</taxon>
    </lineage>
</organism>
<name>X0H5X4_FUSOX</name>
<dbReference type="Proteomes" id="UP000030676">
    <property type="component" value="Unassembled WGS sequence"/>
</dbReference>
<reference evidence="1" key="2">
    <citation type="submission" date="2014-03" db="EMBL/GenBank/DDBJ databases">
        <title>The Genome Annotation of Fusarium oxysporum PHW808.</title>
        <authorList>
            <consortium name="The Broad Institute Genomics Platform"/>
            <person name="Ma L.-J."/>
            <person name="Corby-Kistler H."/>
            <person name="Broz K."/>
            <person name="Gale L.R."/>
            <person name="Jonkers W."/>
            <person name="O'Donnell K."/>
            <person name="Ploetz R."/>
            <person name="Steinberg C."/>
            <person name="Schwartz D.C."/>
            <person name="VanEtten H."/>
            <person name="Zhou S."/>
            <person name="Young S.K."/>
            <person name="Zeng Q."/>
            <person name="Gargeya S."/>
            <person name="Fitzgerald M."/>
            <person name="Abouelleil A."/>
            <person name="Alvarado L."/>
            <person name="Chapman S.B."/>
            <person name="Gainer-Dewar J."/>
            <person name="Goldberg J."/>
            <person name="Griggs A."/>
            <person name="Gujja S."/>
            <person name="Hansen M."/>
            <person name="Howarth C."/>
            <person name="Imamovic A."/>
            <person name="Ireland A."/>
            <person name="Larimer J."/>
            <person name="McCowan C."/>
            <person name="Murphy C."/>
            <person name="Pearson M."/>
            <person name="Poon T.W."/>
            <person name="Priest M."/>
            <person name="Roberts A."/>
            <person name="Saif S."/>
            <person name="Shea T."/>
            <person name="Sykes S."/>
            <person name="Wortman J."/>
            <person name="Nusbaum C."/>
            <person name="Birren B."/>
        </authorList>
    </citation>
    <scope>NUCLEOTIDE SEQUENCE</scope>
    <source>
        <strain evidence="1">54008</strain>
    </source>
</reference>
<dbReference type="HOGENOM" id="CLU_2960877_0_0_1"/>